<sequence>MNRTRLLVVVALVLLALITLNQVGAAWQAAARLQADHSDLTLLRGQLTEIRELSDAPTIAALQVESPELIPNRIDQALARAGLTSRAFAGHTPAEPRRMGTSEFVLRTVDISLNGCTVAQIAAFAQAMREDADGTVVRDLQLHSPSQQGRRELWDCELVLTQVVFSPKSDS</sequence>
<dbReference type="EMBL" id="CP036272">
    <property type="protein sequence ID" value="QDT58005.1"/>
    <property type="molecule type" value="Genomic_DNA"/>
</dbReference>
<proteinExistence type="predicted"/>
<organism evidence="1 2">
    <name type="scientific">Stieleria bergensis</name>
    <dbReference type="NCBI Taxonomy" id="2528025"/>
    <lineage>
        <taxon>Bacteria</taxon>
        <taxon>Pseudomonadati</taxon>
        <taxon>Planctomycetota</taxon>
        <taxon>Planctomycetia</taxon>
        <taxon>Pirellulales</taxon>
        <taxon>Pirellulaceae</taxon>
        <taxon>Stieleria</taxon>
    </lineage>
</organism>
<evidence type="ECO:0000313" key="2">
    <source>
        <dbReference type="Proteomes" id="UP000315003"/>
    </source>
</evidence>
<dbReference type="OrthoDB" id="282264at2"/>
<protein>
    <recommendedName>
        <fullName evidence="3">General secretion pathway protein M</fullName>
    </recommendedName>
</protein>
<accession>A0A517SPF4</accession>
<reference evidence="1 2" key="1">
    <citation type="submission" date="2019-02" db="EMBL/GenBank/DDBJ databases">
        <title>Deep-cultivation of Planctomycetes and their phenomic and genomic characterization uncovers novel biology.</title>
        <authorList>
            <person name="Wiegand S."/>
            <person name="Jogler M."/>
            <person name="Boedeker C."/>
            <person name="Pinto D."/>
            <person name="Vollmers J."/>
            <person name="Rivas-Marin E."/>
            <person name="Kohn T."/>
            <person name="Peeters S.H."/>
            <person name="Heuer A."/>
            <person name="Rast P."/>
            <person name="Oberbeckmann S."/>
            <person name="Bunk B."/>
            <person name="Jeske O."/>
            <person name="Meyerdierks A."/>
            <person name="Storesund J.E."/>
            <person name="Kallscheuer N."/>
            <person name="Luecker S."/>
            <person name="Lage O.M."/>
            <person name="Pohl T."/>
            <person name="Merkel B.J."/>
            <person name="Hornburger P."/>
            <person name="Mueller R.-W."/>
            <person name="Bruemmer F."/>
            <person name="Labrenz M."/>
            <person name="Spormann A.M."/>
            <person name="Op den Camp H."/>
            <person name="Overmann J."/>
            <person name="Amann R."/>
            <person name="Jetten M.S.M."/>
            <person name="Mascher T."/>
            <person name="Medema M.H."/>
            <person name="Devos D.P."/>
            <person name="Kaster A.-K."/>
            <person name="Ovreas L."/>
            <person name="Rohde M."/>
            <person name="Galperin M.Y."/>
            <person name="Jogler C."/>
        </authorList>
    </citation>
    <scope>NUCLEOTIDE SEQUENCE [LARGE SCALE GENOMIC DNA]</scope>
    <source>
        <strain evidence="1 2">SV_7m_r</strain>
    </source>
</reference>
<dbReference type="RefSeq" id="WP_145268855.1">
    <property type="nucleotide sequence ID" value="NZ_CP036272.1"/>
</dbReference>
<evidence type="ECO:0000313" key="1">
    <source>
        <dbReference type="EMBL" id="QDT58005.1"/>
    </source>
</evidence>
<dbReference type="AlphaFoldDB" id="A0A517SPF4"/>
<dbReference type="Proteomes" id="UP000315003">
    <property type="component" value="Chromosome"/>
</dbReference>
<keyword evidence="2" id="KW-1185">Reference proteome</keyword>
<name>A0A517SPF4_9BACT</name>
<gene>
    <name evidence="1" type="ORF">SV7mr_04940</name>
</gene>
<evidence type="ECO:0008006" key="3">
    <source>
        <dbReference type="Google" id="ProtNLM"/>
    </source>
</evidence>